<accession>A0A4V4N8A3</accession>
<keyword evidence="5 7" id="KW-1133">Transmembrane helix</keyword>
<dbReference type="RefSeq" id="WP_136552206.1">
    <property type="nucleotide sequence ID" value="NZ_STGJ01000006.1"/>
</dbReference>
<keyword evidence="6 7" id="KW-0472">Membrane</keyword>
<dbReference type="GO" id="GO:0000041">
    <property type="term" value="P:transition metal ion transport"/>
    <property type="evidence" value="ECO:0007669"/>
    <property type="project" value="InterPro"/>
</dbReference>
<keyword evidence="3" id="KW-1003">Cell membrane</keyword>
<evidence type="ECO:0000256" key="4">
    <source>
        <dbReference type="ARBA" id="ARBA00022692"/>
    </source>
</evidence>
<evidence type="ECO:0000256" key="6">
    <source>
        <dbReference type="ARBA" id="ARBA00023136"/>
    </source>
</evidence>
<name>A0A4V4N8A3_9NEIS</name>
<proteinExistence type="predicted"/>
<dbReference type="Gene3D" id="1.10.1760.20">
    <property type="match status" value="1"/>
</dbReference>
<dbReference type="AlphaFoldDB" id="A0A4V4N8A3"/>
<dbReference type="Proteomes" id="UP000308891">
    <property type="component" value="Unassembled WGS sequence"/>
</dbReference>
<protein>
    <recommendedName>
        <fullName evidence="10">Cobalamin biosynthesis protein CbiM</fullName>
    </recommendedName>
</protein>
<evidence type="ECO:0000313" key="9">
    <source>
        <dbReference type="Proteomes" id="UP000308891"/>
    </source>
</evidence>
<dbReference type="EMBL" id="STGJ01000006">
    <property type="protein sequence ID" value="TIC83683.1"/>
    <property type="molecule type" value="Genomic_DNA"/>
</dbReference>
<evidence type="ECO:0000256" key="2">
    <source>
        <dbReference type="ARBA" id="ARBA00022448"/>
    </source>
</evidence>
<keyword evidence="4 7" id="KW-0812">Transmembrane</keyword>
<sequence length="221" mass="23276">MNLFAAPFPAGWLIASAVLSCCVLSLALAWLRTRPPAPHLAGALAGATVCVLAAWLMSGGVREGLSFHLLGAALLTLMGGPAAALVSLALVIAAVSVVGQAGLLAFGPNFIAMACVPVAWVWAVFVLARRHLPANYFVYLFVVAFVGGGSSLLFASLAALAQLHLAGAYPADVLLEEGLPFYFLLSWSEAFMTGLMAAVLVVYRPQWVSTFDDAHYLRRED</sequence>
<dbReference type="OrthoDB" id="5297929at2"/>
<evidence type="ECO:0000256" key="1">
    <source>
        <dbReference type="ARBA" id="ARBA00004651"/>
    </source>
</evidence>
<comment type="caution">
    <text evidence="8">The sequence shown here is derived from an EMBL/GenBank/DDBJ whole genome shotgun (WGS) entry which is preliminary data.</text>
</comment>
<reference evidence="8 9" key="1">
    <citation type="submission" date="2019-04" db="EMBL/GenBank/DDBJ databases">
        <title>Crenobacter sp. nov.</title>
        <authorList>
            <person name="Shi S."/>
        </authorList>
    </citation>
    <scope>NUCLEOTIDE SEQUENCE [LARGE SCALE GENOMIC DNA]</scope>
    <source>
        <strain evidence="8 9">GY 70310</strain>
    </source>
</reference>
<evidence type="ECO:0008006" key="10">
    <source>
        <dbReference type="Google" id="ProtNLM"/>
    </source>
</evidence>
<evidence type="ECO:0000256" key="3">
    <source>
        <dbReference type="ARBA" id="ARBA00022475"/>
    </source>
</evidence>
<feature type="transmembrane region" description="Helical" evidence="7">
    <location>
        <begin position="37"/>
        <end position="57"/>
    </location>
</feature>
<keyword evidence="2" id="KW-0813">Transport</keyword>
<comment type="subcellular location">
    <subcellularLocation>
        <location evidence="1">Cell membrane</location>
        <topology evidence="1">Multi-pass membrane protein</topology>
    </subcellularLocation>
</comment>
<evidence type="ECO:0000256" key="5">
    <source>
        <dbReference type="ARBA" id="ARBA00022989"/>
    </source>
</evidence>
<evidence type="ECO:0000256" key="7">
    <source>
        <dbReference type="SAM" id="Phobius"/>
    </source>
</evidence>
<evidence type="ECO:0000313" key="8">
    <source>
        <dbReference type="EMBL" id="TIC83683.1"/>
    </source>
</evidence>
<keyword evidence="9" id="KW-1185">Reference proteome</keyword>
<organism evidence="8 9">
    <name type="scientific">Crenobacter intestini</name>
    <dbReference type="NCBI Taxonomy" id="2563443"/>
    <lineage>
        <taxon>Bacteria</taxon>
        <taxon>Pseudomonadati</taxon>
        <taxon>Pseudomonadota</taxon>
        <taxon>Betaproteobacteria</taxon>
        <taxon>Neisseriales</taxon>
        <taxon>Neisseriaceae</taxon>
        <taxon>Crenobacter</taxon>
    </lineage>
</organism>
<feature type="transmembrane region" description="Helical" evidence="7">
    <location>
        <begin position="181"/>
        <end position="203"/>
    </location>
</feature>
<dbReference type="Pfam" id="PF01891">
    <property type="entry name" value="CbiM"/>
    <property type="match status" value="1"/>
</dbReference>
<dbReference type="InterPro" id="IPR002751">
    <property type="entry name" value="CbiM/NikMN"/>
</dbReference>
<feature type="transmembrane region" description="Helical" evidence="7">
    <location>
        <begin position="110"/>
        <end position="129"/>
    </location>
</feature>
<feature type="transmembrane region" description="Helical" evidence="7">
    <location>
        <begin position="69"/>
        <end position="98"/>
    </location>
</feature>
<feature type="transmembrane region" description="Helical" evidence="7">
    <location>
        <begin position="12"/>
        <end position="31"/>
    </location>
</feature>
<feature type="transmembrane region" description="Helical" evidence="7">
    <location>
        <begin position="136"/>
        <end position="161"/>
    </location>
</feature>
<gene>
    <name evidence="8" type="ORF">E5K04_06590</name>
</gene>
<dbReference type="GO" id="GO:0005886">
    <property type="term" value="C:plasma membrane"/>
    <property type="evidence" value="ECO:0007669"/>
    <property type="project" value="UniProtKB-SubCell"/>
</dbReference>